<feature type="compositionally biased region" description="Low complexity" evidence="2">
    <location>
        <begin position="932"/>
        <end position="941"/>
    </location>
</feature>
<feature type="region of interest" description="Disordered" evidence="2">
    <location>
        <begin position="865"/>
        <end position="893"/>
    </location>
</feature>
<feature type="compositionally biased region" description="Acidic residues" evidence="2">
    <location>
        <begin position="23"/>
        <end position="43"/>
    </location>
</feature>
<feature type="region of interest" description="Disordered" evidence="2">
    <location>
        <begin position="305"/>
        <end position="362"/>
    </location>
</feature>
<dbReference type="EMBL" id="KB007981">
    <property type="protein sequence ID" value="ELR16874.1"/>
    <property type="molecule type" value="Genomic_DNA"/>
</dbReference>
<dbReference type="PANTHER" id="PTHR45615:SF80">
    <property type="entry name" value="GRIP DOMAIN-CONTAINING PROTEIN"/>
    <property type="match status" value="1"/>
</dbReference>
<name>L8GUK5_ACACF</name>
<dbReference type="KEGG" id="acan:ACA1_042240"/>
<feature type="compositionally biased region" description="Low complexity" evidence="2">
    <location>
        <begin position="634"/>
        <end position="646"/>
    </location>
</feature>
<gene>
    <name evidence="3" type="ORF">ACA1_042240</name>
</gene>
<dbReference type="RefSeq" id="XP_004338887.1">
    <property type="nucleotide sequence ID" value="XM_004338839.1"/>
</dbReference>
<feature type="region of interest" description="Disordered" evidence="2">
    <location>
        <begin position="56"/>
        <end position="79"/>
    </location>
</feature>
<feature type="compositionally biased region" description="Low complexity" evidence="2">
    <location>
        <begin position="594"/>
        <end position="604"/>
    </location>
</feature>
<dbReference type="Proteomes" id="UP000011083">
    <property type="component" value="Unassembled WGS sequence"/>
</dbReference>
<dbReference type="PANTHER" id="PTHR45615">
    <property type="entry name" value="MYOSIN HEAVY CHAIN, NON-MUSCLE"/>
    <property type="match status" value="1"/>
</dbReference>
<feature type="region of interest" description="Disordered" evidence="2">
    <location>
        <begin position="472"/>
        <end position="526"/>
    </location>
</feature>
<evidence type="ECO:0000256" key="2">
    <source>
        <dbReference type="SAM" id="MobiDB-lite"/>
    </source>
</evidence>
<dbReference type="VEuPathDB" id="AmoebaDB:ACA1_042240"/>
<accession>L8GUK5</accession>
<sequence>MEATSIGRRRRPRNASEDRGLTDTEDESEDEQQEEVGSDEEGLDYLQLFAAAISALRDEEKDDEGAEEEEEDGAQKVKRRRLVQPLEAAYAHFEQQDAHLQQAAAFGKMLLEKNKQLEEQLEVYQNSSILNEYQDKACSLTPRFTHAHLSLTANNIRMQQEKIWELQAQEENVRTELEELKVELKVKKRMLNSKSRLAEQLEAKLWDYIQKIEKEKESRDNEENKKMKKEMEQREKMRRLSDEVENYKEELKEAKSESERLRKQVTNLLDKLSTFRGDLTRERERKSRSNSFSRRLTSFFVSKNENGEAIGENEDDGDGSDCESHGSYSYDSDADVSSAPGSRRQSGRGRQQLLAVSTHDGSDGAVVELKEKTQRAKQENESLRRELSALAEDHSRLRESVTAMRDHERRLEKERKRERKLLAQAQQTIEELKLRIIDAQLLSSTTTPASPPSTPLPSHKLPLSYSLPSTPFYSTSHPHPPAGAVHASPLPAPSTPQTYHHHQPLQHQQQTFSPRPQYQQSQQTFSPRPQYYHEQLTVPSSPPALFAELQQQEAIERSVRDELAAIDDILLGDDDDLGLGTTAVAPPRIDNTITSATTPASAPAAPTPASAPAPLASGEALLVPTPRAALTPRSASMPALASSSSGAEDKDKRVWVVAEGQRGRGSDNAGEGGAKAAEAEGAETDVSAELGSGGTTKRASDGRLFIFAEELEKKVVQKFVYDEEELKAGLQEEVEACVADFLAKREQELQAIQPAVLKERRKRALSCERDDLLLFFGVFLTAAAKSDDTAMLLPADSTIVGSSSSADGDEDSDDQDGVAEGDGEEDDGWCILDEWRTGRQKRTSANGNAGKVVESLNNAAGASTDVGVSVSTSSSGTRSRMGSISSSSGVSLGSMEGKSVAAVQTWVKHIPFDFGATKRQSSREENEFVAAATTTTSSATPSPQPTPFAPPTSGADLDEELAIVEAAISGTPRATATPAIIETTTTTATALQQLMTCRGEAAVTLPVGVSDEERERIRAEMARLNGQLAARRKEVEEALRPIVAIVPATTVNARYTAHTVTGPSISSISSSTTDHHLE</sequence>
<dbReference type="AlphaFoldDB" id="L8GUK5"/>
<feature type="compositionally biased region" description="Low complexity" evidence="2">
    <location>
        <begin position="327"/>
        <end position="352"/>
    </location>
</feature>
<feature type="region of interest" description="Disordered" evidence="2">
    <location>
        <begin position="932"/>
        <end position="952"/>
    </location>
</feature>
<organism evidence="3 4">
    <name type="scientific">Acanthamoeba castellanii (strain ATCC 30010 / Neff)</name>
    <dbReference type="NCBI Taxonomy" id="1257118"/>
    <lineage>
        <taxon>Eukaryota</taxon>
        <taxon>Amoebozoa</taxon>
        <taxon>Discosea</taxon>
        <taxon>Longamoebia</taxon>
        <taxon>Centramoebida</taxon>
        <taxon>Acanthamoebidae</taxon>
        <taxon>Acanthamoeba</taxon>
    </lineage>
</organism>
<evidence type="ECO:0000256" key="1">
    <source>
        <dbReference type="SAM" id="Coils"/>
    </source>
</evidence>
<feature type="region of interest" description="Disordered" evidence="2">
    <location>
        <begin position="572"/>
        <end position="613"/>
    </location>
</feature>
<evidence type="ECO:0000313" key="4">
    <source>
        <dbReference type="Proteomes" id="UP000011083"/>
    </source>
</evidence>
<feature type="compositionally biased region" description="Acidic residues" evidence="2">
    <location>
        <begin position="60"/>
        <end position="72"/>
    </location>
</feature>
<reference evidence="3 4" key="1">
    <citation type="journal article" date="2013" name="Genome Biol.">
        <title>Genome of Acanthamoeba castellanii highlights extensive lateral gene transfer and early evolution of tyrosine kinase signaling.</title>
        <authorList>
            <person name="Clarke M."/>
            <person name="Lohan A.J."/>
            <person name="Liu B."/>
            <person name="Lagkouvardos I."/>
            <person name="Roy S."/>
            <person name="Zafar N."/>
            <person name="Bertelli C."/>
            <person name="Schilde C."/>
            <person name="Kianianmomeni A."/>
            <person name="Burglin T.R."/>
            <person name="Frech C."/>
            <person name="Turcotte B."/>
            <person name="Kopec K.O."/>
            <person name="Synnott J.M."/>
            <person name="Choo C."/>
            <person name="Paponov I."/>
            <person name="Finkler A."/>
            <person name="Soon Heng Tan C."/>
            <person name="Hutchins A.P."/>
            <person name="Weinmeier T."/>
            <person name="Rattei T."/>
            <person name="Chu J.S."/>
            <person name="Gimenez G."/>
            <person name="Irimia M."/>
            <person name="Rigden D.J."/>
            <person name="Fitzpatrick D.A."/>
            <person name="Lorenzo-Morales J."/>
            <person name="Bateman A."/>
            <person name="Chiu C.H."/>
            <person name="Tang P."/>
            <person name="Hegemann P."/>
            <person name="Fromm H."/>
            <person name="Raoult D."/>
            <person name="Greub G."/>
            <person name="Miranda-Saavedra D."/>
            <person name="Chen N."/>
            <person name="Nash P."/>
            <person name="Ginger M.L."/>
            <person name="Horn M."/>
            <person name="Schaap P."/>
            <person name="Caler L."/>
            <person name="Loftus B."/>
        </authorList>
    </citation>
    <scope>NUCLEOTIDE SEQUENCE [LARGE SCALE GENOMIC DNA]</scope>
    <source>
        <strain evidence="3 4">Neff</strain>
    </source>
</reference>
<feature type="compositionally biased region" description="Acidic residues" evidence="2">
    <location>
        <begin position="807"/>
        <end position="828"/>
    </location>
</feature>
<feature type="region of interest" description="Disordered" evidence="2">
    <location>
        <begin position="633"/>
        <end position="696"/>
    </location>
</feature>
<feature type="region of interest" description="Disordered" evidence="2">
    <location>
        <begin position="1"/>
        <end position="43"/>
    </location>
</feature>
<feature type="region of interest" description="Disordered" evidence="2">
    <location>
        <begin position="216"/>
        <end position="241"/>
    </location>
</feature>
<feature type="compositionally biased region" description="Polar residues" evidence="2">
    <location>
        <begin position="512"/>
        <end position="526"/>
    </location>
</feature>
<evidence type="ECO:0000313" key="3">
    <source>
        <dbReference type="EMBL" id="ELR16874.1"/>
    </source>
</evidence>
<protein>
    <submittedName>
        <fullName evidence="3">Uncharacterized protein</fullName>
    </submittedName>
</protein>
<feature type="compositionally biased region" description="Acidic residues" evidence="2">
    <location>
        <begin position="311"/>
        <end position="321"/>
    </location>
</feature>
<proteinExistence type="predicted"/>
<feature type="region of interest" description="Disordered" evidence="2">
    <location>
        <begin position="800"/>
        <end position="830"/>
    </location>
</feature>
<feature type="coiled-coil region" evidence="1">
    <location>
        <begin position="366"/>
        <end position="442"/>
    </location>
</feature>
<keyword evidence="1" id="KW-0175">Coiled coil</keyword>
<dbReference type="GeneID" id="14917590"/>
<keyword evidence="4" id="KW-1185">Reference proteome</keyword>